<keyword evidence="1" id="KW-0472">Membrane</keyword>
<evidence type="ECO:0000313" key="2">
    <source>
        <dbReference type="EMBL" id="KRF81242.1"/>
    </source>
</evidence>
<dbReference type="Proteomes" id="UP000008792">
    <property type="component" value="Unassembled WGS sequence"/>
</dbReference>
<dbReference type="EMBL" id="CH940649">
    <property type="protein sequence ID" value="KRF81242.1"/>
    <property type="molecule type" value="Genomic_DNA"/>
</dbReference>
<evidence type="ECO:0000256" key="1">
    <source>
        <dbReference type="SAM" id="Phobius"/>
    </source>
</evidence>
<keyword evidence="1" id="KW-1133">Transmembrane helix</keyword>
<sequence length="341" mass="39338">MKRTACKQCLGPEESRRQAKRKGETVKKTNSWIFKKPNAGKTTWLTTNGELIGVQNKHIAELGINIYNYEEPYFIEVQEKQPKVAPAEQNIPPADVFELIRAQCLYQVIKLNMATKISKDGMQPSSGGRIGRERTKRIKPNTKVFKSYKLEKLLSSEHVHQISSRVLLERIKTSAPRKIPRPSRIVKKKRRITPVRNMKRQKKFMQGLRQNWRKKHNMSESMNMVYWIRVEQQNLAAPKLARFHPGITIGSRIDFELINVESTMMILKETCSTLESSKTKTKKLDWAHLCFFILVVLIISPYLVSLCTWSSKGLESGSNETALRLAIYICHIILLVFVKSN</sequence>
<accession>A0A0Q9W962</accession>
<feature type="transmembrane region" description="Helical" evidence="1">
    <location>
        <begin position="321"/>
        <end position="338"/>
    </location>
</feature>
<dbReference type="AlphaFoldDB" id="A0A0Q9W962"/>
<keyword evidence="3" id="KW-1185">Reference proteome</keyword>
<organism evidence="2 3">
    <name type="scientific">Drosophila virilis</name>
    <name type="common">Fruit fly</name>
    <dbReference type="NCBI Taxonomy" id="7244"/>
    <lineage>
        <taxon>Eukaryota</taxon>
        <taxon>Metazoa</taxon>
        <taxon>Ecdysozoa</taxon>
        <taxon>Arthropoda</taxon>
        <taxon>Hexapoda</taxon>
        <taxon>Insecta</taxon>
        <taxon>Pterygota</taxon>
        <taxon>Neoptera</taxon>
        <taxon>Endopterygota</taxon>
        <taxon>Diptera</taxon>
        <taxon>Brachycera</taxon>
        <taxon>Muscomorpha</taxon>
        <taxon>Ephydroidea</taxon>
        <taxon>Drosophilidae</taxon>
        <taxon>Drosophila</taxon>
    </lineage>
</organism>
<dbReference type="InParanoid" id="A0A0Q9W962"/>
<evidence type="ECO:0000313" key="3">
    <source>
        <dbReference type="Proteomes" id="UP000008792"/>
    </source>
</evidence>
<reference evidence="2 3" key="1">
    <citation type="journal article" date="2007" name="Nature">
        <title>Evolution of genes and genomes on the Drosophila phylogeny.</title>
        <authorList>
            <consortium name="Drosophila 12 Genomes Consortium"/>
            <person name="Clark A.G."/>
            <person name="Eisen M.B."/>
            <person name="Smith D.R."/>
            <person name="Bergman C.M."/>
            <person name="Oliver B."/>
            <person name="Markow T.A."/>
            <person name="Kaufman T.C."/>
            <person name="Kellis M."/>
            <person name="Gelbart W."/>
            <person name="Iyer V.N."/>
            <person name="Pollard D.A."/>
            <person name="Sackton T.B."/>
            <person name="Larracuente A.M."/>
            <person name="Singh N.D."/>
            <person name="Abad J.P."/>
            <person name="Abt D.N."/>
            <person name="Adryan B."/>
            <person name="Aguade M."/>
            <person name="Akashi H."/>
            <person name="Anderson W.W."/>
            <person name="Aquadro C.F."/>
            <person name="Ardell D.H."/>
            <person name="Arguello R."/>
            <person name="Artieri C.G."/>
            <person name="Barbash D.A."/>
            <person name="Barker D."/>
            <person name="Barsanti P."/>
            <person name="Batterham P."/>
            <person name="Batzoglou S."/>
            <person name="Begun D."/>
            <person name="Bhutkar A."/>
            <person name="Blanco E."/>
            <person name="Bosak S.A."/>
            <person name="Bradley R.K."/>
            <person name="Brand A.D."/>
            <person name="Brent M.R."/>
            <person name="Brooks A.N."/>
            <person name="Brown R.H."/>
            <person name="Butlin R.K."/>
            <person name="Caggese C."/>
            <person name="Calvi B.R."/>
            <person name="Bernardo de Carvalho A."/>
            <person name="Caspi A."/>
            <person name="Castrezana S."/>
            <person name="Celniker S.E."/>
            <person name="Chang J.L."/>
            <person name="Chapple C."/>
            <person name="Chatterji S."/>
            <person name="Chinwalla A."/>
            <person name="Civetta A."/>
            <person name="Clifton S.W."/>
            <person name="Comeron J.M."/>
            <person name="Costello J.C."/>
            <person name="Coyne J.A."/>
            <person name="Daub J."/>
            <person name="David R.G."/>
            <person name="Delcher A.L."/>
            <person name="Delehaunty K."/>
            <person name="Do C.B."/>
            <person name="Ebling H."/>
            <person name="Edwards K."/>
            <person name="Eickbush T."/>
            <person name="Evans J.D."/>
            <person name="Filipski A."/>
            <person name="Findeiss S."/>
            <person name="Freyhult E."/>
            <person name="Fulton L."/>
            <person name="Fulton R."/>
            <person name="Garcia A.C."/>
            <person name="Gardiner A."/>
            <person name="Garfield D.A."/>
            <person name="Garvin B.E."/>
            <person name="Gibson G."/>
            <person name="Gilbert D."/>
            <person name="Gnerre S."/>
            <person name="Godfrey J."/>
            <person name="Good R."/>
            <person name="Gotea V."/>
            <person name="Gravely B."/>
            <person name="Greenberg A.J."/>
            <person name="Griffiths-Jones S."/>
            <person name="Gross S."/>
            <person name="Guigo R."/>
            <person name="Gustafson E.A."/>
            <person name="Haerty W."/>
            <person name="Hahn M.W."/>
            <person name="Halligan D.L."/>
            <person name="Halpern A.L."/>
            <person name="Halter G.M."/>
            <person name="Han M.V."/>
            <person name="Heger A."/>
            <person name="Hillier L."/>
            <person name="Hinrichs A.S."/>
            <person name="Holmes I."/>
            <person name="Hoskins R.A."/>
            <person name="Hubisz M.J."/>
            <person name="Hultmark D."/>
            <person name="Huntley M.A."/>
            <person name="Jaffe D.B."/>
            <person name="Jagadeeshan S."/>
            <person name="Jeck W.R."/>
            <person name="Johnson J."/>
            <person name="Jones C.D."/>
            <person name="Jordan W.C."/>
            <person name="Karpen G.H."/>
            <person name="Kataoka E."/>
            <person name="Keightley P.D."/>
            <person name="Kheradpour P."/>
            <person name="Kirkness E.F."/>
            <person name="Koerich L.B."/>
            <person name="Kristiansen K."/>
            <person name="Kudrna D."/>
            <person name="Kulathinal R.J."/>
            <person name="Kumar S."/>
            <person name="Kwok R."/>
            <person name="Lander E."/>
            <person name="Langley C.H."/>
            <person name="Lapoint R."/>
            <person name="Lazzaro B.P."/>
            <person name="Lee S.J."/>
            <person name="Levesque L."/>
            <person name="Li R."/>
            <person name="Lin C.F."/>
            <person name="Lin M.F."/>
            <person name="Lindblad-Toh K."/>
            <person name="Llopart A."/>
            <person name="Long M."/>
            <person name="Low L."/>
            <person name="Lozovsky E."/>
            <person name="Lu J."/>
            <person name="Luo M."/>
            <person name="Machado C.A."/>
            <person name="Makalowski W."/>
            <person name="Marzo M."/>
            <person name="Matsuda M."/>
            <person name="Matzkin L."/>
            <person name="McAllister B."/>
            <person name="McBride C.S."/>
            <person name="McKernan B."/>
            <person name="McKernan K."/>
            <person name="Mendez-Lago M."/>
            <person name="Minx P."/>
            <person name="Mollenhauer M.U."/>
            <person name="Montooth K."/>
            <person name="Mount S.M."/>
            <person name="Mu X."/>
            <person name="Myers E."/>
            <person name="Negre B."/>
            <person name="Newfeld S."/>
            <person name="Nielsen R."/>
            <person name="Noor M.A."/>
            <person name="O'Grady P."/>
            <person name="Pachter L."/>
            <person name="Papaceit M."/>
            <person name="Parisi M.J."/>
            <person name="Parisi M."/>
            <person name="Parts L."/>
            <person name="Pedersen J.S."/>
            <person name="Pesole G."/>
            <person name="Phillippy A.M."/>
            <person name="Ponting C.P."/>
            <person name="Pop M."/>
            <person name="Porcelli D."/>
            <person name="Powell J.R."/>
            <person name="Prohaska S."/>
            <person name="Pruitt K."/>
            <person name="Puig M."/>
            <person name="Quesneville H."/>
            <person name="Ram K.R."/>
            <person name="Rand D."/>
            <person name="Rasmussen M.D."/>
            <person name="Reed L.K."/>
            <person name="Reenan R."/>
            <person name="Reily A."/>
            <person name="Remington K.A."/>
            <person name="Rieger T.T."/>
            <person name="Ritchie M.G."/>
            <person name="Robin C."/>
            <person name="Rogers Y.H."/>
            <person name="Rohde C."/>
            <person name="Rozas J."/>
            <person name="Rubenfield M.J."/>
            <person name="Ruiz A."/>
            <person name="Russo S."/>
            <person name="Salzberg S.L."/>
            <person name="Sanchez-Gracia A."/>
            <person name="Saranga D.J."/>
            <person name="Sato H."/>
            <person name="Schaeffer S.W."/>
            <person name="Schatz M.C."/>
            <person name="Schlenke T."/>
            <person name="Schwartz R."/>
            <person name="Segarra C."/>
            <person name="Singh R.S."/>
            <person name="Sirot L."/>
            <person name="Sirota M."/>
            <person name="Sisneros N.B."/>
            <person name="Smith C.D."/>
            <person name="Smith T.F."/>
            <person name="Spieth J."/>
            <person name="Stage D.E."/>
            <person name="Stark A."/>
            <person name="Stephan W."/>
            <person name="Strausberg R.L."/>
            <person name="Strempel S."/>
            <person name="Sturgill D."/>
            <person name="Sutton G."/>
            <person name="Sutton G.G."/>
            <person name="Tao W."/>
            <person name="Teichmann S."/>
            <person name="Tobari Y.N."/>
            <person name="Tomimura Y."/>
            <person name="Tsolas J.M."/>
            <person name="Valente V.L."/>
            <person name="Venter E."/>
            <person name="Venter J.C."/>
            <person name="Vicario S."/>
            <person name="Vieira F.G."/>
            <person name="Vilella A.J."/>
            <person name="Villasante A."/>
            <person name="Walenz B."/>
            <person name="Wang J."/>
            <person name="Wasserman M."/>
            <person name="Watts T."/>
            <person name="Wilson D."/>
            <person name="Wilson R.K."/>
            <person name="Wing R.A."/>
            <person name="Wolfner M.F."/>
            <person name="Wong A."/>
            <person name="Wong G.K."/>
            <person name="Wu C.I."/>
            <person name="Wu G."/>
            <person name="Yamamoto D."/>
            <person name="Yang H.P."/>
            <person name="Yang S.P."/>
            <person name="Yorke J.A."/>
            <person name="Yoshida K."/>
            <person name="Zdobnov E."/>
            <person name="Zhang P."/>
            <person name="Zhang Y."/>
            <person name="Zimin A.V."/>
            <person name="Baldwin J."/>
            <person name="Abdouelleil A."/>
            <person name="Abdulkadir J."/>
            <person name="Abebe A."/>
            <person name="Abera B."/>
            <person name="Abreu J."/>
            <person name="Acer S.C."/>
            <person name="Aftuck L."/>
            <person name="Alexander A."/>
            <person name="An P."/>
            <person name="Anderson E."/>
            <person name="Anderson S."/>
            <person name="Arachi H."/>
            <person name="Azer M."/>
            <person name="Bachantsang P."/>
            <person name="Barry A."/>
            <person name="Bayul T."/>
            <person name="Berlin A."/>
            <person name="Bessette D."/>
            <person name="Bloom T."/>
            <person name="Blye J."/>
            <person name="Boguslavskiy L."/>
            <person name="Bonnet C."/>
            <person name="Boukhgalter B."/>
            <person name="Bourzgui I."/>
            <person name="Brown A."/>
            <person name="Cahill P."/>
            <person name="Channer S."/>
            <person name="Cheshatsang Y."/>
            <person name="Chuda L."/>
            <person name="Citroen M."/>
            <person name="Collymore A."/>
            <person name="Cooke P."/>
            <person name="Costello M."/>
            <person name="D'Aco K."/>
            <person name="Daza R."/>
            <person name="De Haan G."/>
            <person name="DeGray S."/>
            <person name="DeMaso C."/>
            <person name="Dhargay N."/>
            <person name="Dooley K."/>
            <person name="Dooley E."/>
            <person name="Doricent M."/>
            <person name="Dorje P."/>
            <person name="Dorjee K."/>
            <person name="Dupes A."/>
            <person name="Elong R."/>
            <person name="Falk J."/>
            <person name="Farina A."/>
            <person name="Faro S."/>
            <person name="Ferguson D."/>
            <person name="Fisher S."/>
            <person name="Foley C.D."/>
            <person name="Franke A."/>
            <person name="Friedrich D."/>
            <person name="Gadbois L."/>
            <person name="Gearin G."/>
            <person name="Gearin C.R."/>
            <person name="Giannoukos G."/>
            <person name="Goode T."/>
            <person name="Graham J."/>
            <person name="Grandbois E."/>
            <person name="Grewal S."/>
            <person name="Gyaltsen K."/>
            <person name="Hafez N."/>
            <person name="Hagos B."/>
            <person name="Hall J."/>
            <person name="Henson C."/>
            <person name="Hollinger A."/>
            <person name="Honan T."/>
            <person name="Huard M.D."/>
            <person name="Hughes L."/>
            <person name="Hurhula B."/>
            <person name="Husby M.E."/>
            <person name="Kamat A."/>
            <person name="Kanga B."/>
            <person name="Kashin S."/>
            <person name="Khazanovich D."/>
            <person name="Kisner P."/>
            <person name="Lance K."/>
            <person name="Lara M."/>
            <person name="Lee W."/>
            <person name="Lennon N."/>
            <person name="Letendre F."/>
            <person name="LeVine R."/>
            <person name="Lipovsky A."/>
            <person name="Liu X."/>
            <person name="Liu J."/>
            <person name="Liu S."/>
            <person name="Lokyitsang T."/>
            <person name="Lokyitsang Y."/>
            <person name="Lubonja R."/>
            <person name="Lui A."/>
            <person name="MacDonald P."/>
            <person name="Magnisalis V."/>
            <person name="Maru K."/>
            <person name="Matthews C."/>
            <person name="McCusker W."/>
            <person name="McDonough S."/>
            <person name="Mehta T."/>
            <person name="Meldrim J."/>
            <person name="Meneus L."/>
            <person name="Mihai O."/>
            <person name="Mihalev A."/>
            <person name="Mihova T."/>
            <person name="Mittelman R."/>
            <person name="Mlenga V."/>
            <person name="Montmayeur A."/>
            <person name="Mulrain L."/>
            <person name="Navidi A."/>
            <person name="Naylor J."/>
            <person name="Negash T."/>
            <person name="Nguyen T."/>
            <person name="Nguyen N."/>
            <person name="Nicol R."/>
            <person name="Norbu C."/>
            <person name="Norbu N."/>
            <person name="Novod N."/>
            <person name="O'Neill B."/>
            <person name="Osman S."/>
            <person name="Markiewicz E."/>
            <person name="Oyono O.L."/>
            <person name="Patti C."/>
            <person name="Phunkhang P."/>
            <person name="Pierre F."/>
            <person name="Priest M."/>
            <person name="Raghuraman S."/>
            <person name="Rege F."/>
            <person name="Reyes R."/>
            <person name="Rise C."/>
            <person name="Rogov P."/>
            <person name="Ross K."/>
            <person name="Ryan E."/>
            <person name="Settipalli S."/>
            <person name="Shea T."/>
            <person name="Sherpa N."/>
            <person name="Shi L."/>
            <person name="Shih D."/>
            <person name="Sparrow T."/>
            <person name="Spaulding J."/>
            <person name="Stalker J."/>
            <person name="Stange-Thomann N."/>
            <person name="Stavropoulos S."/>
            <person name="Stone C."/>
            <person name="Strader C."/>
            <person name="Tesfaye S."/>
            <person name="Thomson T."/>
            <person name="Thoulutsang Y."/>
            <person name="Thoulutsang D."/>
            <person name="Topham K."/>
            <person name="Topping I."/>
            <person name="Tsamla T."/>
            <person name="Vassiliev H."/>
            <person name="Vo A."/>
            <person name="Wangchuk T."/>
            <person name="Wangdi T."/>
            <person name="Weiand M."/>
            <person name="Wilkinson J."/>
            <person name="Wilson A."/>
            <person name="Yadav S."/>
            <person name="Young G."/>
            <person name="Yu Q."/>
            <person name="Zembek L."/>
            <person name="Zhong D."/>
            <person name="Zimmer A."/>
            <person name="Zwirko Z."/>
            <person name="Jaffe D.B."/>
            <person name="Alvarez P."/>
            <person name="Brockman W."/>
            <person name="Butler J."/>
            <person name="Chin C."/>
            <person name="Gnerre S."/>
            <person name="Grabherr M."/>
            <person name="Kleber M."/>
            <person name="Mauceli E."/>
            <person name="MacCallum I."/>
        </authorList>
    </citation>
    <scope>NUCLEOTIDE SEQUENCE [LARGE SCALE GENOMIC DNA]</scope>
    <source>
        <strain evidence="3">Tucson 15010-1051.87</strain>
    </source>
</reference>
<name>A0A0Q9W962_DROVI</name>
<proteinExistence type="predicted"/>
<dbReference type="OrthoDB" id="7872751at2759"/>
<protein>
    <submittedName>
        <fullName evidence="2">Uncharacterized protein</fullName>
    </submittedName>
</protein>
<feature type="transmembrane region" description="Helical" evidence="1">
    <location>
        <begin position="286"/>
        <end position="309"/>
    </location>
</feature>
<dbReference type="KEGG" id="dvi:26531290"/>
<keyword evidence="1" id="KW-0812">Transmembrane</keyword>
<gene>
    <name evidence="2" type="primary">Dvir\GJ26520</name>
    <name evidence="2" type="ORF">Dvir_GJ26520</name>
</gene>